<evidence type="ECO:0000256" key="2">
    <source>
        <dbReference type="PROSITE-ProRule" id="PRU00708"/>
    </source>
</evidence>
<dbReference type="GeneID" id="105052657"/>
<dbReference type="AlphaFoldDB" id="A0A6I9RSN7"/>
<dbReference type="Pfam" id="PF13041">
    <property type="entry name" value="PPR_2"/>
    <property type="match status" value="3"/>
</dbReference>
<evidence type="ECO:0000313" key="3">
    <source>
        <dbReference type="Proteomes" id="UP000504607"/>
    </source>
</evidence>
<reference evidence="4" key="1">
    <citation type="submission" date="2025-08" db="UniProtKB">
        <authorList>
            <consortium name="RefSeq"/>
        </authorList>
    </citation>
    <scope>IDENTIFICATION</scope>
</reference>
<feature type="repeat" description="PPR" evidence="2">
    <location>
        <begin position="514"/>
        <end position="548"/>
    </location>
</feature>
<name>A0A6I9RSN7_ELAGV</name>
<keyword evidence="1" id="KW-0677">Repeat</keyword>
<dbReference type="NCBIfam" id="TIGR00756">
    <property type="entry name" value="PPR"/>
    <property type="match status" value="5"/>
</dbReference>
<dbReference type="RefSeq" id="XP_010931854.1">
    <property type="nucleotide sequence ID" value="XM_010933552.3"/>
</dbReference>
<dbReference type="Pfam" id="PF01535">
    <property type="entry name" value="PPR"/>
    <property type="match status" value="4"/>
</dbReference>
<evidence type="ECO:0000256" key="1">
    <source>
        <dbReference type="ARBA" id="ARBA00022737"/>
    </source>
</evidence>
<organism evidence="3 4">
    <name type="scientific">Elaeis guineensis var. tenera</name>
    <name type="common">Oil palm</name>
    <dbReference type="NCBI Taxonomy" id="51953"/>
    <lineage>
        <taxon>Eukaryota</taxon>
        <taxon>Viridiplantae</taxon>
        <taxon>Streptophyta</taxon>
        <taxon>Embryophyta</taxon>
        <taxon>Tracheophyta</taxon>
        <taxon>Spermatophyta</taxon>
        <taxon>Magnoliopsida</taxon>
        <taxon>Liliopsida</taxon>
        <taxon>Arecaceae</taxon>
        <taxon>Arecoideae</taxon>
        <taxon>Cocoseae</taxon>
        <taxon>Elaeidinae</taxon>
        <taxon>Elaeis</taxon>
    </lineage>
</organism>
<feature type="repeat" description="PPR" evidence="2">
    <location>
        <begin position="245"/>
        <end position="275"/>
    </location>
</feature>
<dbReference type="PANTHER" id="PTHR47926">
    <property type="entry name" value="PENTATRICOPEPTIDE REPEAT-CONTAINING PROTEIN"/>
    <property type="match status" value="1"/>
</dbReference>
<dbReference type="PANTHER" id="PTHR47926:SF499">
    <property type="entry name" value="PENTATRICOPEPTIDE REPEAT-CONTAINING PROTEIN"/>
    <property type="match status" value="1"/>
</dbReference>
<dbReference type="InParanoid" id="A0A6I9RSN7"/>
<gene>
    <name evidence="4" type="primary">LOC105052657</name>
</gene>
<dbReference type="Proteomes" id="UP000504607">
    <property type="component" value="Chromosome 10"/>
</dbReference>
<dbReference type="Gene3D" id="1.25.40.10">
    <property type="entry name" value="Tetratricopeptide repeat domain"/>
    <property type="match status" value="5"/>
</dbReference>
<dbReference type="PROSITE" id="PS51375">
    <property type="entry name" value="PPR"/>
    <property type="match status" value="7"/>
</dbReference>
<dbReference type="FunFam" id="1.25.40.10:FF:000470">
    <property type="entry name" value="Pentatricopeptide repeat-containing protein At5g66520"/>
    <property type="match status" value="1"/>
</dbReference>
<proteinExistence type="predicted"/>
<dbReference type="GO" id="GO:0009451">
    <property type="term" value="P:RNA modification"/>
    <property type="evidence" value="ECO:0007669"/>
    <property type="project" value="InterPro"/>
</dbReference>
<sequence>MATTSFSKRLYQNPLLSLLQNARTNSQILQIHAQLICRALVSDLFVASRLLFAICELSNSSSVDLTVAYVELIFSQIHQPNTFSWNTIIRFHSRTSKPLRALLFFSQMRKNGIFTDNYTYPFVLKACASMPGRREGLVVHGEVVKGGFDEDSFVRNGLISMYCRSGDVQLGRKLFDGFQSRDLVSWNSMIAGYVSCGEIGEAQKLFDAMPDRDAFSWAILIDGYGKKIGDVGRARELFDAMPDRDLVCWHSMIDGYAGLGMMGPARELFEAMPERNVISWSILIDGYVRHGDPKEALDIFQQMLHHGMKPDKVSAVGVISACAQLGALDQGRWVHFYLKKNRILFDVVVQTALIDMYMKCGSLDLARRLFDSMHERSVVTWNVMIVGLGVNGYGGEAVELFYQMEKEGALMDDLSFLAVLTACTHAGLVAKGWQIFDRMRSDFRITPMAEHYGCLVDLLGRAGRLHEARNVIETMPMKPTSTLWGSLLAACRTHRCVDLAEVSVEQLKNLGADDSGVYVLLSNIYAEEGMWDDVWRIRKLMSARGMKKEVGRCVIEVNGEVHEFVNGDVSHLEIFAVLWSLSNKVASV</sequence>
<dbReference type="InterPro" id="IPR046848">
    <property type="entry name" value="E_motif"/>
</dbReference>
<dbReference type="KEGG" id="egu:105052657"/>
<keyword evidence="3" id="KW-1185">Reference proteome</keyword>
<accession>A0A6I9RSN7</accession>
<dbReference type="InterPro" id="IPR011990">
    <property type="entry name" value="TPR-like_helical_dom_sf"/>
</dbReference>
<dbReference type="FunFam" id="1.25.40.10:FF:000090">
    <property type="entry name" value="Pentatricopeptide repeat-containing protein, chloroplastic"/>
    <property type="match status" value="1"/>
</dbReference>
<dbReference type="InterPro" id="IPR046960">
    <property type="entry name" value="PPR_At4g14850-like_plant"/>
</dbReference>
<dbReference type="Pfam" id="PF20431">
    <property type="entry name" value="E_motif"/>
    <property type="match status" value="1"/>
</dbReference>
<dbReference type="FunFam" id="1.25.40.10:FF:000348">
    <property type="entry name" value="Pentatricopeptide repeat-containing protein chloroplastic"/>
    <property type="match status" value="1"/>
</dbReference>
<evidence type="ECO:0000313" key="4">
    <source>
        <dbReference type="RefSeq" id="XP_010931854.1"/>
    </source>
</evidence>
<feature type="repeat" description="PPR" evidence="2">
    <location>
        <begin position="377"/>
        <end position="411"/>
    </location>
</feature>
<dbReference type="OrthoDB" id="185373at2759"/>
<dbReference type="InterPro" id="IPR002885">
    <property type="entry name" value="PPR_rpt"/>
</dbReference>
<feature type="repeat" description="PPR" evidence="2">
    <location>
        <begin position="276"/>
        <end position="310"/>
    </location>
</feature>
<feature type="repeat" description="PPR" evidence="2">
    <location>
        <begin position="81"/>
        <end position="115"/>
    </location>
</feature>
<dbReference type="GO" id="GO:0003723">
    <property type="term" value="F:RNA binding"/>
    <property type="evidence" value="ECO:0007669"/>
    <property type="project" value="InterPro"/>
</dbReference>
<protein>
    <submittedName>
        <fullName evidence="4">Pentatricopeptide repeat-containing protein At3g29230</fullName>
    </submittedName>
</protein>
<feature type="repeat" description="PPR" evidence="2">
    <location>
        <begin position="346"/>
        <end position="376"/>
    </location>
</feature>
<feature type="repeat" description="PPR" evidence="2">
    <location>
        <begin position="182"/>
        <end position="216"/>
    </location>
</feature>